<gene>
    <name evidence="14" type="ORF">IX46_00915</name>
</gene>
<proteinExistence type="inferred from homology"/>
<keyword evidence="10 12" id="KW-0012">Acyltransferase</keyword>
<feature type="domain" description="Phosphate acetyl/butaryl transferase" evidence="13">
    <location>
        <begin position="390"/>
        <end position="705"/>
    </location>
</feature>
<dbReference type="InterPro" id="IPR016475">
    <property type="entry name" value="P-Actrans_bac"/>
</dbReference>
<reference evidence="14 15" key="1">
    <citation type="journal article" date="2015" name="J Genomics">
        <title>Whole Genome Sequence of the Soybean Aphid Endosymbiont Buchnera aphidicola and Genetic Differentiation among Biotype-Specific Strains.</title>
        <authorList>
            <person name="Cassone B.J."/>
            <person name="Wenger J.A."/>
            <person name="Michel A.P."/>
        </authorList>
    </citation>
    <scope>NUCLEOTIDE SEQUENCE [LARGE SCALE GENOMIC DNA]</scope>
    <source>
        <strain evidence="14 15">BAg</strain>
    </source>
</reference>
<comment type="similarity">
    <text evidence="4 12">In the N-terminal section; belongs to the CobB/CobQ family.</text>
</comment>
<dbReference type="PATRIC" id="fig|1265350.3.peg.171"/>
<dbReference type="InterPro" id="IPR042112">
    <property type="entry name" value="P_AcTrfase_dom2"/>
</dbReference>
<dbReference type="Gene3D" id="3.40.1390.20">
    <property type="entry name" value="HprK N-terminal domain-like"/>
    <property type="match status" value="1"/>
</dbReference>
<dbReference type="KEGG" id="baph:IX46_00915"/>
<dbReference type="FunFam" id="3.40.50.10750:FF:000001">
    <property type="entry name" value="Phosphate acetyltransferase"/>
    <property type="match status" value="1"/>
</dbReference>
<dbReference type="NCBIfam" id="NF004167">
    <property type="entry name" value="PRK05632.1"/>
    <property type="match status" value="1"/>
</dbReference>
<comment type="domain">
    <text evidence="12">The N-terminal region seems to be important for proper quaternary structure. The C-terminal region contains the substrate-binding site.</text>
</comment>
<comment type="similarity">
    <text evidence="3 12">In the C-terminal section; belongs to the phosphate acetyltransferase and butyryltransferase family.</text>
</comment>
<dbReference type="RefSeq" id="WP_053940151.1">
    <property type="nucleotide sequence ID" value="NZ_CP009253.1"/>
</dbReference>
<comment type="catalytic activity">
    <reaction evidence="12">
        <text>acetyl-CoA + phosphate = acetyl phosphate + CoA</text>
        <dbReference type="Rhea" id="RHEA:19521"/>
        <dbReference type="ChEBI" id="CHEBI:22191"/>
        <dbReference type="ChEBI" id="CHEBI:43474"/>
        <dbReference type="ChEBI" id="CHEBI:57287"/>
        <dbReference type="ChEBI" id="CHEBI:57288"/>
        <dbReference type="EC" id="2.3.1.8"/>
    </reaction>
</comment>
<dbReference type="STRING" id="1265350.IX46_00915"/>
<name>A0A0M4HIB1_9GAMM</name>
<dbReference type="InterPro" id="IPR050500">
    <property type="entry name" value="Phos_Acetyltrans/Butyryltrans"/>
</dbReference>
<evidence type="ECO:0000256" key="4">
    <source>
        <dbReference type="ARBA" id="ARBA00009786"/>
    </source>
</evidence>
<evidence type="ECO:0000256" key="5">
    <source>
        <dbReference type="ARBA" id="ARBA00011643"/>
    </source>
</evidence>
<dbReference type="Gene3D" id="3.40.50.10950">
    <property type="match status" value="1"/>
</dbReference>
<dbReference type="InterPro" id="IPR002505">
    <property type="entry name" value="PTA_PTB"/>
</dbReference>
<evidence type="ECO:0000259" key="13">
    <source>
        <dbReference type="Pfam" id="PF01515"/>
    </source>
</evidence>
<evidence type="ECO:0000256" key="12">
    <source>
        <dbReference type="PIRNR" id="PIRNR006107"/>
    </source>
</evidence>
<dbReference type="EMBL" id="CP009253">
    <property type="protein sequence ID" value="ALD15139.1"/>
    <property type="molecule type" value="Genomic_DNA"/>
</dbReference>
<keyword evidence="8 12" id="KW-0963">Cytoplasm</keyword>
<comment type="subunit">
    <text evidence="5">Homohexamer.</text>
</comment>
<dbReference type="InterPro" id="IPR042113">
    <property type="entry name" value="P_AcTrfase_dom1"/>
</dbReference>
<dbReference type="SUPFAM" id="SSF53659">
    <property type="entry name" value="Isocitrate/Isopropylmalate dehydrogenase-like"/>
    <property type="match status" value="1"/>
</dbReference>
<evidence type="ECO:0000256" key="6">
    <source>
        <dbReference type="ARBA" id="ARBA00012707"/>
    </source>
</evidence>
<dbReference type="AlphaFoldDB" id="A0A0M4HIB1"/>
<dbReference type="GO" id="GO:0008959">
    <property type="term" value="F:phosphate acetyltransferase activity"/>
    <property type="evidence" value="ECO:0007669"/>
    <property type="project" value="UniProtKB-EC"/>
</dbReference>
<dbReference type="OrthoDB" id="9808984at2"/>
<evidence type="ECO:0000256" key="9">
    <source>
        <dbReference type="ARBA" id="ARBA00022679"/>
    </source>
</evidence>
<protein>
    <recommendedName>
        <fullName evidence="7 12">Phosphate acetyltransferase</fullName>
        <ecNumber evidence="6 12">2.3.1.8</ecNumber>
    </recommendedName>
    <alternativeName>
        <fullName evidence="11 12">Phosphotransacetylase</fullName>
    </alternativeName>
</protein>
<dbReference type="GO" id="GO:0006085">
    <property type="term" value="P:acetyl-CoA biosynthetic process"/>
    <property type="evidence" value="ECO:0007669"/>
    <property type="project" value="UniProtKB-UniPathway"/>
</dbReference>
<evidence type="ECO:0000256" key="2">
    <source>
        <dbReference type="ARBA" id="ARBA00004989"/>
    </source>
</evidence>
<sequence>MLRIVMLVPLSEHISLTTMTLSVINLIRKKTKNNFFRSFFYFSLTDHSINKTNFIKKYFSDNIITLKNIDFSNQYLNSNQYHILVNQVIDQCYKKKDINGFILIQGINRKQNPDADKINYEVSQNVNAEVIFLENLKNCSLECIDQKKNKITTFLKFNQYRYILGMIINNINSPFIKKQYNFIEKLNIIYNSKKNKVSCDIKNDTFFKDNFFSVLVSIPWNNNLLKPSIIDICNFLDAKIISVKNKTNSIVKKIIIFDENYAKIRVKDYKNALFFIGLSRLEKFIQDVLLKLKINKISGLILTGVSKLTKNVLYLTNILKDINIPIFFVSTNTIITLSKLQKFNFNINFYNTAYIDKILHYTFSYLKNINLNVCSYNLVNSYKKYSPKEFCYHLKMLAKKNVKRIILPESYEPRILKAALISNNLGIAECVLLGKEKKIFKIANDNGIYLSKNIQIIDPDMIRQNYVSRLLELRKNKGITEFSAINQLKDNVVLATLLLECDKVDGLVSGSINTTANTIRPALQIIKTNPIYSLVSSIFFMLFPEEVRIYGDCAININPTAEELAEIAIQSANSAKNFGIDPRVAMLSYSSGYSGHGEQVEKVRNATSIVKLKQPHFIIDGPIQYDAAISKKVAQLKIPNSSILGSANVFIFPDLNSGNITYKAVQRSSGLICIGPMLQGLRKPVNDLSRGALIEDIVYTIALTAIQSS</sequence>
<evidence type="ECO:0000313" key="15">
    <source>
        <dbReference type="Proteomes" id="UP000066321"/>
    </source>
</evidence>
<comment type="function">
    <text evidence="12">Involved in acetate metabolism.</text>
</comment>
<dbReference type="GO" id="GO:0005737">
    <property type="term" value="C:cytoplasm"/>
    <property type="evidence" value="ECO:0007669"/>
    <property type="project" value="UniProtKB-SubCell"/>
</dbReference>
<dbReference type="SUPFAM" id="SSF75138">
    <property type="entry name" value="HprK N-terminal domain-like"/>
    <property type="match status" value="1"/>
</dbReference>
<dbReference type="NCBIfam" id="NF007233">
    <property type="entry name" value="PRK09653.1"/>
    <property type="match status" value="1"/>
</dbReference>
<evidence type="ECO:0000256" key="8">
    <source>
        <dbReference type="ARBA" id="ARBA00022490"/>
    </source>
</evidence>
<dbReference type="NCBIfam" id="TIGR00651">
    <property type="entry name" value="pta"/>
    <property type="match status" value="1"/>
</dbReference>
<dbReference type="EC" id="2.3.1.8" evidence="6 12"/>
<evidence type="ECO:0000256" key="7">
    <source>
        <dbReference type="ARBA" id="ARBA00021528"/>
    </source>
</evidence>
<dbReference type="InterPro" id="IPR004614">
    <property type="entry name" value="P_AcTrfase"/>
</dbReference>
<evidence type="ECO:0000256" key="3">
    <source>
        <dbReference type="ARBA" id="ARBA00008756"/>
    </source>
</evidence>
<dbReference type="Proteomes" id="UP000066321">
    <property type="component" value="Chromosome"/>
</dbReference>
<dbReference type="InterPro" id="IPR028979">
    <property type="entry name" value="Ser_kin/Pase_Hpr-like_N_sf"/>
</dbReference>
<evidence type="ECO:0000313" key="14">
    <source>
        <dbReference type="EMBL" id="ALD15139.1"/>
    </source>
</evidence>
<evidence type="ECO:0000256" key="1">
    <source>
        <dbReference type="ARBA" id="ARBA00004496"/>
    </source>
</evidence>
<keyword evidence="9 12" id="KW-0808">Transferase</keyword>
<organism evidence="14 15">
    <name type="scientific">Buchnera aphidicola</name>
    <name type="common">Aphis glycines</name>
    <dbReference type="NCBI Taxonomy" id="1265350"/>
    <lineage>
        <taxon>Bacteria</taxon>
        <taxon>Pseudomonadati</taxon>
        <taxon>Pseudomonadota</taxon>
        <taxon>Gammaproteobacteria</taxon>
        <taxon>Enterobacterales</taxon>
        <taxon>Erwiniaceae</taxon>
        <taxon>Buchnera</taxon>
    </lineage>
</organism>
<evidence type="ECO:0000256" key="10">
    <source>
        <dbReference type="ARBA" id="ARBA00023315"/>
    </source>
</evidence>
<dbReference type="Gene3D" id="3.40.50.10750">
    <property type="entry name" value="Isocitrate/Isopropylmalate dehydrogenase-like"/>
    <property type="match status" value="1"/>
</dbReference>
<dbReference type="UniPathway" id="UPA00340">
    <property type="reaction ID" value="UER00459"/>
</dbReference>
<dbReference type="Pfam" id="PF01515">
    <property type="entry name" value="PTA_PTB"/>
    <property type="match status" value="1"/>
</dbReference>
<comment type="subcellular location">
    <subcellularLocation>
        <location evidence="1 12">Cytoplasm</location>
    </subcellularLocation>
</comment>
<dbReference type="PANTHER" id="PTHR43356:SF3">
    <property type="entry name" value="PHOSPHATE ACETYLTRANSFERASE"/>
    <property type="match status" value="1"/>
</dbReference>
<dbReference type="PIRSF" id="PIRSF006107">
    <property type="entry name" value="PhpActrans_proteobac"/>
    <property type="match status" value="1"/>
</dbReference>
<evidence type="ECO:0000256" key="11">
    <source>
        <dbReference type="ARBA" id="ARBA00031108"/>
    </source>
</evidence>
<comment type="pathway">
    <text evidence="2 12">Metabolic intermediate biosynthesis; acetyl-CoA biosynthesis; acetyl-CoA from acetate: step 2/2.</text>
</comment>
<dbReference type="PANTHER" id="PTHR43356">
    <property type="entry name" value="PHOSPHATE ACETYLTRANSFERASE"/>
    <property type="match status" value="1"/>
</dbReference>
<accession>A0A0M4HIB1</accession>